<accession>A0A859R103</accession>
<reference evidence="4 5" key="1">
    <citation type="submission" date="2019-06" db="EMBL/GenBank/DDBJ databases">
        <title>Complete genome sequence of Ensifer mexicanus ITTG R7 isolated from nodules of Acacia angustissima (Mill.) Kuntze.</title>
        <authorList>
            <person name="Rincon-Rosales R."/>
            <person name="Rogel M.A."/>
            <person name="Guerrero G."/>
            <person name="Rincon-Molina C.I."/>
            <person name="Lopez-Lopez A."/>
            <person name="Martinez-Romero E."/>
        </authorList>
    </citation>
    <scope>NUCLEOTIDE SEQUENCE [LARGE SCALE GENOMIC DNA]</scope>
    <source>
        <strain evidence="4 5">ITTG R7</strain>
        <plasmid evidence="5">pemeittgr7c</plasmid>
    </source>
</reference>
<organism evidence="4 5">
    <name type="scientific">Sinorhizobium mexicanum</name>
    <dbReference type="NCBI Taxonomy" id="375549"/>
    <lineage>
        <taxon>Bacteria</taxon>
        <taxon>Pseudomonadati</taxon>
        <taxon>Pseudomonadota</taxon>
        <taxon>Alphaproteobacteria</taxon>
        <taxon>Hyphomicrobiales</taxon>
        <taxon>Rhizobiaceae</taxon>
        <taxon>Sinorhizobium/Ensifer group</taxon>
        <taxon>Sinorhizobium</taxon>
    </lineage>
</organism>
<evidence type="ECO:0000313" key="5">
    <source>
        <dbReference type="Proteomes" id="UP000510721"/>
    </source>
</evidence>
<dbReference type="AlphaFoldDB" id="A0A859R103"/>
<dbReference type="Gene3D" id="3.40.50.2300">
    <property type="match status" value="1"/>
</dbReference>
<evidence type="ECO:0000259" key="3">
    <source>
        <dbReference type="PROSITE" id="PS50110"/>
    </source>
</evidence>
<feature type="domain" description="Response regulatory" evidence="3">
    <location>
        <begin position="8"/>
        <end position="122"/>
    </location>
</feature>
<sequence>MSVLETPLIAVVDDDETVREAVAELLYVLGVPCKCFDRAEAFLEAYIPGQFAWLLTDVRMPGMGGLELLRRVKAMEPSMPVIVLTSYRDSLLEARALECGATAYLTKPVADCDIIDLLASAIDHDLEHSPLDERGDSGNG</sequence>
<dbReference type="InterPro" id="IPR001789">
    <property type="entry name" value="Sig_transdc_resp-reg_receiver"/>
</dbReference>
<dbReference type="PANTHER" id="PTHR44591">
    <property type="entry name" value="STRESS RESPONSE REGULATOR PROTEIN 1"/>
    <property type="match status" value="1"/>
</dbReference>
<dbReference type="SMART" id="SM00448">
    <property type="entry name" value="REC"/>
    <property type="match status" value="1"/>
</dbReference>
<name>A0A859R103_9HYPH</name>
<evidence type="ECO:0000256" key="2">
    <source>
        <dbReference type="PROSITE-ProRule" id="PRU00169"/>
    </source>
</evidence>
<keyword evidence="5" id="KW-1185">Reference proteome</keyword>
<dbReference type="PROSITE" id="PS50110">
    <property type="entry name" value="RESPONSE_REGULATORY"/>
    <property type="match status" value="1"/>
</dbReference>
<dbReference type="Proteomes" id="UP000510721">
    <property type="component" value="Plasmid pEmeITTGR7c"/>
</dbReference>
<dbReference type="EMBL" id="CP041241">
    <property type="protein sequence ID" value="QLL66216.1"/>
    <property type="molecule type" value="Genomic_DNA"/>
</dbReference>
<evidence type="ECO:0000313" key="4">
    <source>
        <dbReference type="EMBL" id="QLL66216.1"/>
    </source>
</evidence>
<keyword evidence="1 2" id="KW-0597">Phosphoprotein</keyword>
<dbReference type="SUPFAM" id="SSF52172">
    <property type="entry name" value="CheY-like"/>
    <property type="match status" value="1"/>
</dbReference>
<dbReference type="GO" id="GO:0000160">
    <property type="term" value="P:phosphorelay signal transduction system"/>
    <property type="evidence" value="ECO:0007669"/>
    <property type="project" value="InterPro"/>
</dbReference>
<dbReference type="KEGG" id="emx:FKV68_26680"/>
<geneLocation type="plasmid" evidence="5">
    <name>pemeittgr7c</name>
</geneLocation>
<dbReference type="PANTHER" id="PTHR44591:SF25">
    <property type="entry name" value="CHEMOTAXIS TWO-COMPONENT RESPONSE REGULATOR"/>
    <property type="match status" value="1"/>
</dbReference>
<dbReference type="Pfam" id="PF00072">
    <property type="entry name" value="Response_reg"/>
    <property type="match status" value="1"/>
</dbReference>
<feature type="modified residue" description="4-aspartylphosphate" evidence="2">
    <location>
        <position position="57"/>
    </location>
</feature>
<evidence type="ECO:0000256" key="1">
    <source>
        <dbReference type="ARBA" id="ARBA00022553"/>
    </source>
</evidence>
<keyword evidence="4" id="KW-0614">Plasmid</keyword>
<protein>
    <submittedName>
        <fullName evidence="4">Response regulator</fullName>
    </submittedName>
</protein>
<dbReference type="InterPro" id="IPR050595">
    <property type="entry name" value="Bact_response_regulator"/>
</dbReference>
<proteinExistence type="predicted"/>
<gene>
    <name evidence="4" type="ORF">FKV68_26680</name>
</gene>
<dbReference type="InterPro" id="IPR011006">
    <property type="entry name" value="CheY-like_superfamily"/>
</dbReference>